<evidence type="ECO:0000259" key="5">
    <source>
        <dbReference type="SMART" id="SM00822"/>
    </source>
</evidence>
<dbReference type="AlphaFoldDB" id="A0A7R9IUX2"/>
<dbReference type="EMBL" id="OE179079">
    <property type="protein sequence ID" value="CAD7567269.1"/>
    <property type="molecule type" value="Genomic_DNA"/>
</dbReference>
<dbReference type="InterPro" id="IPR029069">
    <property type="entry name" value="HotDog_dom_sf"/>
</dbReference>
<dbReference type="SMART" id="SM00822">
    <property type="entry name" value="PKS_KR"/>
    <property type="match status" value="1"/>
</dbReference>
<accession>A0A7R9IUX2</accession>
<dbReference type="PANTHER" id="PTHR42879:SF2">
    <property type="entry name" value="3-OXOACYL-[ACYL-CARRIER-PROTEIN] REDUCTASE FABG"/>
    <property type="match status" value="1"/>
</dbReference>
<feature type="domain" description="Ketoreductase" evidence="5">
    <location>
        <begin position="123"/>
        <end position="309"/>
    </location>
</feature>
<dbReference type="PRINTS" id="PR00081">
    <property type="entry name" value="GDHRDH"/>
</dbReference>
<evidence type="ECO:0000313" key="6">
    <source>
        <dbReference type="EMBL" id="CAD7567269.1"/>
    </source>
</evidence>
<gene>
    <name evidence="6" type="ORF">TCMB3V08_LOCUS71</name>
</gene>
<dbReference type="InterPro" id="IPR016776">
    <property type="entry name" value="ApeP-like_dehydratase"/>
</dbReference>
<dbReference type="InterPro" id="IPR002347">
    <property type="entry name" value="SDR_fam"/>
</dbReference>
<dbReference type="InterPro" id="IPR011285">
    <property type="entry name" value="FabG-rel"/>
</dbReference>
<dbReference type="Gene3D" id="3.40.50.720">
    <property type="entry name" value="NAD(P)-binding Rossmann-like Domain"/>
    <property type="match status" value="1"/>
</dbReference>
<keyword evidence="3" id="KW-0560">Oxidoreductase</keyword>
<comment type="similarity">
    <text evidence="1">Belongs to the short-chain dehydrogenases/reductases (SDR) family.</text>
</comment>
<dbReference type="InterPro" id="IPR057326">
    <property type="entry name" value="KR_dom"/>
</dbReference>
<evidence type="ECO:0000256" key="4">
    <source>
        <dbReference type="ARBA" id="ARBA00048508"/>
    </source>
</evidence>
<dbReference type="NCBIfam" id="TIGR01831">
    <property type="entry name" value="fabG_rel"/>
    <property type="match status" value="1"/>
</dbReference>
<comment type="catalytic activity">
    <reaction evidence="4">
        <text>a (3R)-hydroxyacyl-[ACP] + NADP(+) = a 3-oxoacyl-[ACP] + NADPH + H(+)</text>
        <dbReference type="Rhea" id="RHEA:17397"/>
        <dbReference type="Rhea" id="RHEA-COMP:9916"/>
        <dbReference type="Rhea" id="RHEA-COMP:9945"/>
        <dbReference type="ChEBI" id="CHEBI:15378"/>
        <dbReference type="ChEBI" id="CHEBI:57783"/>
        <dbReference type="ChEBI" id="CHEBI:58349"/>
        <dbReference type="ChEBI" id="CHEBI:78776"/>
        <dbReference type="ChEBI" id="CHEBI:78827"/>
        <dbReference type="EC" id="1.1.1.100"/>
    </reaction>
</comment>
<dbReference type="PRINTS" id="PR00080">
    <property type="entry name" value="SDRFAMILY"/>
</dbReference>
<organism evidence="6">
    <name type="scientific">Timema californicum</name>
    <name type="common">California timema</name>
    <name type="synonym">Walking stick</name>
    <dbReference type="NCBI Taxonomy" id="61474"/>
    <lineage>
        <taxon>Eukaryota</taxon>
        <taxon>Metazoa</taxon>
        <taxon>Ecdysozoa</taxon>
        <taxon>Arthropoda</taxon>
        <taxon>Hexapoda</taxon>
        <taxon>Insecta</taxon>
        <taxon>Pterygota</taxon>
        <taxon>Neoptera</taxon>
        <taxon>Polyneoptera</taxon>
        <taxon>Phasmatodea</taxon>
        <taxon>Timematodea</taxon>
        <taxon>Timematoidea</taxon>
        <taxon>Timematidae</taxon>
        <taxon>Timema</taxon>
    </lineage>
</organism>
<evidence type="ECO:0000256" key="1">
    <source>
        <dbReference type="ARBA" id="ARBA00006484"/>
    </source>
</evidence>
<reference evidence="6" key="1">
    <citation type="submission" date="2020-11" db="EMBL/GenBank/DDBJ databases">
        <authorList>
            <person name="Tran Van P."/>
        </authorList>
    </citation>
    <scope>NUCLEOTIDE SEQUENCE</scope>
</reference>
<dbReference type="EC" id="1.1.1.100" evidence="2"/>
<dbReference type="Pfam" id="PF13561">
    <property type="entry name" value="adh_short_C2"/>
    <property type="match status" value="1"/>
</dbReference>
<evidence type="ECO:0000256" key="3">
    <source>
        <dbReference type="ARBA" id="ARBA00023002"/>
    </source>
</evidence>
<evidence type="ECO:0000256" key="2">
    <source>
        <dbReference type="ARBA" id="ARBA00012948"/>
    </source>
</evidence>
<dbReference type="PANTHER" id="PTHR42879">
    <property type="entry name" value="3-OXOACYL-(ACYL-CARRIER-PROTEIN) REDUCTASE"/>
    <property type="match status" value="1"/>
</dbReference>
<dbReference type="FunFam" id="3.40.50.720:FF:000173">
    <property type="entry name" value="3-oxoacyl-[acyl-carrier protein] reductase"/>
    <property type="match status" value="1"/>
</dbReference>
<dbReference type="SUPFAM" id="SSF54637">
    <property type="entry name" value="Thioesterase/thiol ester dehydrase-isomerase"/>
    <property type="match status" value="1"/>
</dbReference>
<dbReference type="Gene3D" id="3.10.129.10">
    <property type="entry name" value="Hotdog Thioesterase"/>
    <property type="match status" value="1"/>
</dbReference>
<name>A0A7R9IUX2_TIMCA</name>
<dbReference type="NCBIfam" id="NF009466">
    <property type="entry name" value="PRK12826.1-2"/>
    <property type="match status" value="1"/>
</dbReference>
<dbReference type="CDD" id="cd05333">
    <property type="entry name" value="BKR_SDR_c"/>
    <property type="match status" value="1"/>
</dbReference>
<proteinExistence type="inferred from homology"/>
<dbReference type="NCBIfam" id="NF004200">
    <property type="entry name" value="PRK05653.1-5"/>
    <property type="match status" value="1"/>
</dbReference>
<dbReference type="GO" id="GO:0004316">
    <property type="term" value="F:3-oxoacyl-[acyl-carrier-protein] reductase (NADPH) activity"/>
    <property type="evidence" value="ECO:0007669"/>
    <property type="project" value="UniProtKB-EC"/>
</dbReference>
<dbReference type="InterPro" id="IPR050259">
    <property type="entry name" value="SDR"/>
</dbReference>
<dbReference type="Pfam" id="PF22817">
    <property type="entry name" value="ApeP-like"/>
    <property type="match status" value="1"/>
</dbReference>
<dbReference type="InterPro" id="IPR036291">
    <property type="entry name" value="NAD(P)-bd_dom_sf"/>
</dbReference>
<protein>
    <recommendedName>
        <fullName evidence="2">3-oxoacyl-[acyl-carrier-protein] reductase</fullName>
        <ecNumber evidence="2">1.1.1.100</ecNumber>
    </recommendedName>
</protein>
<sequence>MLLLDQLIAVDDEQVHCQVSTCAGGVLTPFLTPQGELPAWFGVEMMAQTVGVWSGWHAKQGGATLIPPGMLLGGRGWRAERSLFPASVTLDIRMTLLMRDDRMGSFEGDIRYGTQRLASAMTDSVLVTGASKGIGRAIALRLAQDGYQVIVHFNRDRAGAEQCLQQIETAGGSGRVLGFDVADRAATRAALEADIEQHGAYYGVVSNAGITRDAAFPALTDQEWDSVIHTNLDSFYNVIQPCVMPMIGLRRGGRIITLSSVSGIMGNRGQVNYSAAKAGIIGATKALAIELAKRKITVNCIAPGLIDTGMEGLEPQVIEEAMKIVPMKRMGAAEEVAGLASYLMSDIAGYVTRQVISINGGML</sequence>
<dbReference type="SUPFAM" id="SSF51735">
    <property type="entry name" value="NAD(P)-binding Rossmann-fold domains"/>
    <property type="match status" value="1"/>
</dbReference>